<name>A0A0F7L3Y8_9VIRU</name>
<organism evidence="2">
    <name type="scientific">uncultured marine virus</name>
    <dbReference type="NCBI Taxonomy" id="186617"/>
    <lineage>
        <taxon>Viruses</taxon>
        <taxon>environmental samples</taxon>
    </lineage>
</organism>
<evidence type="ECO:0000256" key="1">
    <source>
        <dbReference type="SAM" id="Phobius"/>
    </source>
</evidence>
<reference evidence="2" key="1">
    <citation type="journal article" date="2015" name="Front. Microbiol.">
        <title>Combining genomic sequencing methods to explore viral diversity and reveal potential virus-host interactions.</title>
        <authorList>
            <person name="Chow C.E."/>
            <person name="Winget D.M."/>
            <person name="White R.A.III."/>
            <person name="Hallam S.J."/>
            <person name="Suttle C.A."/>
        </authorList>
    </citation>
    <scope>NUCLEOTIDE SEQUENCE</scope>
    <source>
        <strain evidence="2">Anoxic2_1</strain>
    </source>
</reference>
<keyword evidence="1" id="KW-0472">Membrane</keyword>
<reference evidence="2" key="2">
    <citation type="submission" date="2015-03" db="EMBL/GenBank/DDBJ databases">
        <authorList>
            <person name="Chow C.-E.T."/>
            <person name="Winget D.M."/>
            <person name="White R.A.III."/>
            <person name="Hallam S.J."/>
            <person name="Suttle C.A."/>
        </authorList>
    </citation>
    <scope>NUCLEOTIDE SEQUENCE</scope>
    <source>
        <strain evidence="2">Anoxic2_1</strain>
    </source>
</reference>
<sequence length="67" mass="7727">MFLEMSPSRSFRSNRVHRLPSFIFDNSPSDTSHQRWRSLIHRYLAAHPAFTSLTGSFVVSLIGLSLY</sequence>
<proteinExistence type="predicted"/>
<dbReference type="EMBL" id="KR029585">
    <property type="protein sequence ID" value="AKH46665.1"/>
    <property type="molecule type" value="Genomic_DNA"/>
</dbReference>
<evidence type="ECO:0000313" key="2">
    <source>
        <dbReference type="EMBL" id="AKH46665.1"/>
    </source>
</evidence>
<keyword evidence="1" id="KW-0812">Transmembrane</keyword>
<accession>A0A0F7L3Y8</accession>
<feature type="transmembrane region" description="Helical" evidence="1">
    <location>
        <begin position="43"/>
        <end position="66"/>
    </location>
</feature>
<keyword evidence="1" id="KW-1133">Transmembrane helix</keyword>
<protein>
    <submittedName>
        <fullName evidence="2">Uncharacterized protein</fullName>
    </submittedName>
</protein>